<dbReference type="GO" id="GO:1990904">
    <property type="term" value="C:ribonucleoprotein complex"/>
    <property type="evidence" value="ECO:0007669"/>
    <property type="project" value="UniProtKB-KW"/>
</dbReference>
<dbReference type="GO" id="GO:0005840">
    <property type="term" value="C:ribosome"/>
    <property type="evidence" value="ECO:0007669"/>
    <property type="project" value="UniProtKB-KW"/>
</dbReference>
<evidence type="ECO:0000256" key="1">
    <source>
        <dbReference type="ARBA" id="ARBA00022980"/>
    </source>
</evidence>
<dbReference type="NCBIfam" id="NF008914">
    <property type="entry name" value="PRK12277.1"/>
    <property type="match status" value="1"/>
</dbReference>
<accession>A2BJ13</accession>
<dbReference type="GeneID" id="4782946"/>
<dbReference type="EnsemblBacteria" id="ABM79974">
    <property type="protein sequence ID" value="ABM79974"/>
    <property type="gene ID" value="Hbut_0099"/>
</dbReference>
<sequence length="88" mass="10007">MAQERSVEPPRAIVKKPRLLKYGGAEPGLREGRGFSIPELEAVGLTVEQARRLGLYVDTRRKTKWDWNVEALRKFLEELGIKPRSSSS</sequence>
<comment type="similarity">
    <text evidence="3">Belongs to the eukaryotic ribosomal protein eL13 family.</text>
</comment>
<dbReference type="Pfam" id="PF01294">
    <property type="entry name" value="Ribosomal_L13e"/>
    <property type="match status" value="1"/>
</dbReference>
<name>A2BJ13_HYPBU</name>
<dbReference type="GO" id="GO:0003735">
    <property type="term" value="F:structural constituent of ribosome"/>
    <property type="evidence" value="ECO:0007669"/>
    <property type="project" value="InterPro"/>
</dbReference>
<dbReference type="AlphaFoldDB" id="A2BJ13"/>
<reference evidence="4 5" key="1">
    <citation type="journal article" date="2007" name="Archaea">
        <title>The genome of Hyperthermus butylicus: a sulfur-reducing, peptide fermenting, neutrophilic Crenarchaeote growing up to 108 degrees C.</title>
        <authorList>
            <person name="Brugger K."/>
            <person name="Chen L."/>
            <person name="Stark M."/>
            <person name="Zibat A."/>
            <person name="Redder P."/>
            <person name="Ruepp A."/>
            <person name="Awayez M."/>
            <person name="She Q."/>
            <person name="Garrett R.A."/>
            <person name="Klenk H.P."/>
        </authorList>
    </citation>
    <scope>NUCLEOTIDE SEQUENCE [LARGE SCALE GENOMIC DNA]</scope>
    <source>
        <strain evidence="5">DSM 5456 / JCM 9403 / PLM1-5</strain>
    </source>
</reference>
<dbReference type="RefSeq" id="WP_011821291.1">
    <property type="nucleotide sequence ID" value="NC_008818.1"/>
</dbReference>
<dbReference type="EMBL" id="CP000493">
    <property type="protein sequence ID" value="ABM79974.1"/>
    <property type="molecule type" value="Genomic_DNA"/>
</dbReference>
<keyword evidence="1 3" id="KW-0689">Ribosomal protein</keyword>
<dbReference type="KEGG" id="hbu:Hbut_0099"/>
<dbReference type="InterPro" id="IPR001380">
    <property type="entry name" value="Ribosomal_eL13"/>
</dbReference>
<evidence type="ECO:0000313" key="5">
    <source>
        <dbReference type="Proteomes" id="UP000002593"/>
    </source>
</evidence>
<dbReference type="STRING" id="415426.Hbut_0099"/>
<dbReference type="GO" id="GO:0006412">
    <property type="term" value="P:translation"/>
    <property type="evidence" value="ECO:0007669"/>
    <property type="project" value="UniProtKB-UniRule"/>
</dbReference>
<gene>
    <name evidence="3" type="primary">rpl13e</name>
    <name evidence="4" type="ordered locus">Hbut_0099</name>
</gene>
<dbReference type="Proteomes" id="UP000002593">
    <property type="component" value="Chromosome"/>
</dbReference>
<evidence type="ECO:0000256" key="2">
    <source>
        <dbReference type="ARBA" id="ARBA00023274"/>
    </source>
</evidence>
<keyword evidence="5" id="KW-1185">Reference proteome</keyword>
<keyword evidence="2 3" id="KW-0687">Ribonucleoprotein</keyword>
<dbReference type="HOGENOM" id="CLU_179008_0_0_2"/>
<dbReference type="eggNOG" id="arCOG01013">
    <property type="taxonomic scope" value="Archaea"/>
</dbReference>
<evidence type="ECO:0000256" key="3">
    <source>
        <dbReference type="HAMAP-Rule" id="MF_00499"/>
    </source>
</evidence>
<evidence type="ECO:0000313" key="4">
    <source>
        <dbReference type="EMBL" id="ABM79974.1"/>
    </source>
</evidence>
<organism evidence="4 5">
    <name type="scientific">Hyperthermus butylicus (strain DSM 5456 / JCM 9403 / PLM1-5)</name>
    <dbReference type="NCBI Taxonomy" id="415426"/>
    <lineage>
        <taxon>Archaea</taxon>
        <taxon>Thermoproteota</taxon>
        <taxon>Thermoprotei</taxon>
        <taxon>Desulfurococcales</taxon>
        <taxon>Pyrodictiaceae</taxon>
        <taxon>Hyperthermus</taxon>
    </lineage>
</organism>
<dbReference type="HAMAP" id="MF_00499">
    <property type="entry name" value="Ribosomal_eL13"/>
    <property type="match status" value="1"/>
</dbReference>
<protein>
    <recommendedName>
        <fullName evidence="3">Large ribosomal subunit protein eL13</fullName>
    </recommendedName>
</protein>
<proteinExistence type="inferred from homology"/>